<dbReference type="InterPro" id="IPR000620">
    <property type="entry name" value="EamA_dom"/>
</dbReference>
<dbReference type="InterPro" id="IPR037185">
    <property type="entry name" value="EmrE-like"/>
</dbReference>
<feature type="transmembrane region" description="Helical" evidence="5">
    <location>
        <begin position="21"/>
        <end position="39"/>
    </location>
</feature>
<keyword evidence="3 5" id="KW-1133">Transmembrane helix</keyword>
<evidence type="ECO:0000256" key="2">
    <source>
        <dbReference type="ARBA" id="ARBA00022692"/>
    </source>
</evidence>
<feature type="domain" description="EamA" evidence="6">
    <location>
        <begin position="160"/>
        <end position="288"/>
    </location>
</feature>
<feature type="transmembrane region" description="Helical" evidence="5">
    <location>
        <begin position="86"/>
        <end position="105"/>
    </location>
</feature>
<protein>
    <recommendedName>
        <fullName evidence="6">EamA domain-containing protein</fullName>
    </recommendedName>
</protein>
<feature type="transmembrane region" description="Helical" evidence="5">
    <location>
        <begin position="216"/>
        <end position="239"/>
    </location>
</feature>
<feature type="transmembrane region" description="Helical" evidence="5">
    <location>
        <begin position="260"/>
        <end position="288"/>
    </location>
</feature>
<dbReference type="SUPFAM" id="SSF103481">
    <property type="entry name" value="Multidrug resistance efflux transporter EmrE"/>
    <property type="match status" value="2"/>
</dbReference>
<organism evidence="7">
    <name type="scientific">marine metagenome</name>
    <dbReference type="NCBI Taxonomy" id="408172"/>
    <lineage>
        <taxon>unclassified sequences</taxon>
        <taxon>metagenomes</taxon>
        <taxon>ecological metagenomes</taxon>
    </lineage>
</organism>
<dbReference type="AlphaFoldDB" id="A0A381TR12"/>
<feature type="transmembrane region" description="Helical" evidence="5">
    <location>
        <begin position="111"/>
        <end position="128"/>
    </location>
</feature>
<comment type="subcellular location">
    <subcellularLocation>
        <location evidence="1">Membrane</location>
        <topology evidence="1">Multi-pass membrane protein</topology>
    </subcellularLocation>
</comment>
<evidence type="ECO:0000313" key="7">
    <source>
        <dbReference type="EMBL" id="SVA17958.1"/>
    </source>
</evidence>
<dbReference type="Pfam" id="PF00892">
    <property type="entry name" value="EamA"/>
    <property type="match status" value="2"/>
</dbReference>
<name>A0A381TR12_9ZZZZ</name>
<feature type="transmembrane region" description="Helical" evidence="5">
    <location>
        <begin position="135"/>
        <end position="152"/>
    </location>
</feature>
<evidence type="ECO:0000256" key="5">
    <source>
        <dbReference type="SAM" id="Phobius"/>
    </source>
</evidence>
<accession>A0A381TR12</accession>
<dbReference type="PANTHER" id="PTHR22911:SF6">
    <property type="entry name" value="SOLUTE CARRIER FAMILY 35 MEMBER G1"/>
    <property type="match status" value="1"/>
</dbReference>
<feature type="transmembrane region" description="Helical" evidence="5">
    <location>
        <begin position="45"/>
        <end position="65"/>
    </location>
</feature>
<feature type="domain" description="EamA" evidence="6">
    <location>
        <begin position="18"/>
        <end position="150"/>
    </location>
</feature>
<evidence type="ECO:0000256" key="4">
    <source>
        <dbReference type="ARBA" id="ARBA00023136"/>
    </source>
</evidence>
<evidence type="ECO:0000259" key="6">
    <source>
        <dbReference type="Pfam" id="PF00892"/>
    </source>
</evidence>
<keyword evidence="4 5" id="KW-0472">Membrane</keyword>
<reference evidence="7" key="1">
    <citation type="submission" date="2018-05" db="EMBL/GenBank/DDBJ databases">
        <authorList>
            <person name="Lanie J.A."/>
            <person name="Ng W.-L."/>
            <person name="Kazmierczak K.M."/>
            <person name="Andrzejewski T.M."/>
            <person name="Davidsen T.M."/>
            <person name="Wayne K.J."/>
            <person name="Tettelin H."/>
            <person name="Glass J.I."/>
            <person name="Rusch D."/>
            <person name="Podicherti R."/>
            <person name="Tsui H.-C.T."/>
            <person name="Winkler M.E."/>
        </authorList>
    </citation>
    <scope>NUCLEOTIDE SEQUENCE</scope>
</reference>
<feature type="transmembrane region" description="Helical" evidence="5">
    <location>
        <begin position="189"/>
        <end position="210"/>
    </location>
</feature>
<keyword evidence="2 5" id="KW-0812">Transmembrane</keyword>
<proteinExistence type="predicted"/>
<evidence type="ECO:0000256" key="1">
    <source>
        <dbReference type="ARBA" id="ARBA00004141"/>
    </source>
</evidence>
<evidence type="ECO:0000256" key="3">
    <source>
        <dbReference type="ARBA" id="ARBA00022989"/>
    </source>
</evidence>
<dbReference type="EMBL" id="UINC01004941">
    <property type="protein sequence ID" value="SVA17958.1"/>
    <property type="molecule type" value="Genomic_DNA"/>
</dbReference>
<dbReference type="PANTHER" id="PTHR22911">
    <property type="entry name" value="ACYL-MALONYL CONDENSING ENZYME-RELATED"/>
    <property type="match status" value="1"/>
</dbReference>
<feature type="transmembrane region" description="Helical" evidence="5">
    <location>
        <begin position="158"/>
        <end position="177"/>
    </location>
</feature>
<sequence length="305" mass="33118">MFKSLASSFASLPNNLQGASWMFLSALAFTAMAGIAKYLGSDLHAFQVAFFRSLFSLIIISPFLLKAGKDQNGVTTKVPLLQLVRGTVSALGIMMGFYAIINMPLADAQAIRFSSSLFLVPLAVIFLNEKVGPRRSLATLIGFFGVIIMVKPTGEYNLASFSALGAAFAFAFAAILVKIVSKYDKPITLMFYSNVISVPIMIIPAALYWVNPNMEQLILILIMAICASIAHNFFIRAYAIGEASVIAPIDYVRLLMGASIDFLIFGIIFGINTLLGSLIIIATTLYILRREAKIKPSSTSKVDEI</sequence>
<dbReference type="GO" id="GO:0016020">
    <property type="term" value="C:membrane"/>
    <property type="evidence" value="ECO:0007669"/>
    <property type="project" value="UniProtKB-SubCell"/>
</dbReference>
<gene>
    <name evidence="7" type="ORF">METZ01_LOCUS70812</name>
</gene>